<dbReference type="Gene3D" id="3.30.65.10">
    <property type="entry name" value="Bacterial Topoisomerase I, domain 1"/>
    <property type="match status" value="1"/>
</dbReference>
<protein>
    <submittedName>
        <fullName evidence="1">DNA topoisomerase 1</fullName>
        <ecNumber evidence="1">5.6.2.1</ecNumber>
    </submittedName>
</protein>
<dbReference type="EMBL" id="CP023275">
    <property type="protein sequence ID" value="ATB69046.1"/>
    <property type="molecule type" value="Genomic_DNA"/>
</dbReference>
<gene>
    <name evidence="1" type="ORF">SJPD1_0934</name>
</gene>
<organism evidence="1 2">
    <name type="scientific">Sulfurospirillum diekertiae</name>
    <dbReference type="NCBI Taxonomy" id="1854492"/>
    <lineage>
        <taxon>Bacteria</taxon>
        <taxon>Pseudomonadati</taxon>
        <taxon>Campylobacterota</taxon>
        <taxon>Epsilonproteobacteria</taxon>
        <taxon>Campylobacterales</taxon>
        <taxon>Sulfurospirillaceae</taxon>
        <taxon>Sulfurospirillum</taxon>
    </lineage>
</organism>
<dbReference type="KEGG" id="sulj:SJPD1_0934"/>
<evidence type="ECO:0000313" key="1">
    <source>
        <dbReference type="EMBL" id="ATB69046.1"/>
    </source>
</evidence>
<dbReference type="GO" id="GO:0003917">
    <property type="term" value="F:DNA topoisomerase type I (single strand cut, ATP-independent) activity"/>
    <property type="evidence" value="ECO:0007669"/>
    <property type="project" value="UniProtKB-EC"/>
</dbReference>
<name>A0A290HT99_9BACT</name>
<dbReference type="Proteomes" id="UP000217349">
    <property type="component" value="Chromosome"/>
</dbReference>
<keyword evidence="1" id="KW-0413">Isomerase</keyword>
<dbReference type="EC" id="5.6.2.1" evidence="1"/>
<dbReference type="AlphaFoldDB" id="A0A290HT99"/>
<reference evidence="2" key="1">
    <citation type="submission" date="2017-09" db="EMBL/GenBank/DDBJ databases">
        <title>The complete genome of Sulfurospirillum sp. JPD-1.</title>
        <authorList>
            <person name="Goris T."/>
        </authorList>
    </citation>
    <scope>NUCLEOTIDE SEQUENCE [LARGE SCALE GENOMIC DNA]</scope>
    <source>
        <strain evidence="2">JPD-1</strain>
    </source>
</reference>
<evidence type="ECO:0000313" key="2">
    <source>
        <dbReference type="Proteomes" id="UP000217349"/>
    </source>
</evidence>
<proteinExistence type="predicted"/>
<accession>A0A290HT99</accession>
<sequence>MYFVENDKKYHCSNKACTNTQKACPKCGGFLVKRNRKSDGGEFLGCSNFSKKEYKCKYTENIRIEFP</sequence>
<dbReference type="SUPFAM" id="SSF57783">
    <property type="entry name" value="Zinc beta-ribbon"/>
    <property type="match status" value="1"/>
</dbReference>